<dbReference type="GO" id="GO:0016538">
    <property type="term" value="F:cyclin-dependent protein serine/threonine kinase regulator activity"/>
    <property type="evidence" value="ECO:0007669"/>
    <property type="project" value="InterPro"/>
</dbReference>
<dbReference type="SMART" id="SM01332">
    <property type="entry name" value="Cyclin_C"/>
    <property type="match status" value="1"/>
</dbReference>
<comment type="function">
    <text evidence="1">Essential for the control of the cell cycle at the G2/M (mitosis) transition.</text>
</comment>
<dbReference type="CDD" id="cd20567">
    <property type="entry name" value="CYCLIN_AtCycB-like_rpt1"/>
    <property type="match status" value="1"/>
</dbReference>
<feature type="domain" description="Cyclin-like" evidence="10">
    <location>
        <begin position="233"/>
        <end position="317"/>
    </location>
</feature>
<comment type="subunit">
    <text evidence="3">Interacts with the CDC2 protein kinase to form a serine/threonine kinase holoenzyme complex also known as maturation promoting factor (MPF). The cyclin subunit imparts substrate specificity to the complex.</text>
</comment>
<evidence type="ECO:0000256" key="6">
    <source>
        <dbReference type="ARBA" id="ARBA00023127"/>
    </source>
</evidence>
<dbReference type="FunFam" id="1.10.472.10:FF:000032">
    <property type="entry name" value="G2/mitotic-specific cyclin-1"/>
    <property type="match status" value="1"/>
</dbReference>
<dbReference type="PIRSF" id="PIRSF001771">
    <property type="entry name" value="Cyclin_A_B_D_E"/>
    <property type="match status" value="1"/>
</dbReference>
<dbReference type="InterPro" id="IPR006671">
    <property type="entry name" value="Cyclin_N"/>
</dbReference>
<dbReference type="EMBL" id="JBEDUW010000002">
    <property type="protein sequence ID" value="KAK9941976.1"/>
    <property type="molecule type" value="Genomic_DNA"/>
</dbReference>
<dbReference type="InterPro" id="IPR039361">
    <property type="entry name" value="Cyclin"/>
</dbReference>
<dbReference type="Proteomes" id="UP001457282">
    <property type="component" value="Unassembled WGS sequence"/>
</dbReference>
<evidence type="ECO:0000313" key="12">
    <source>
        <dbReference type="EMBL" id="KAK9941976.1"/>
    </source>
</evidence>
<keyword evidence="4" id="KW-0132">Cell division</keyword>
<dbReference type="GO" id="GO:0010332">
    <property type="term" value="P:response to gamma radiation"/>
    <property type="evidence" value="ECO:0007669"/>
    <property type="project" value="UniProtKB-ARBA"/>
</dbReference>
<evidence type="ECO:0000259" key="11">
    <source>
        <dbReference type="SMART" id="SM01332"/>
    </source>
</evidence>
<dbReference type="SUPFAM" id="SSF47954">
    <property type="entry name" value="Cyclin-like"/>
    <property type="match status" value="2"/>
</dbReference>
<evidence type="ECO:0000256" key="1">
    <source>
        <dbReference type="ARBA" id="ARBA00003222"/>
    </source>
</evidence>
<protein>
    <recommendedName>
        <fullName evidence="8">B-like cyclin</fullName>
    </recommendedName>
</protein>
<keyword evidence="7" id="KW-0131">Cell cycle</keyword>
<dbReference type="Gene3D" id="1.10.472.10">
    <property type="entry name" value="Cyclin-like"/>
    <property type="match status" value="2"/>
</dbReference>
<evidence type="ECO:0000259" key="10">
    <source>
        <dbReference type="SMART" id="SM00385"/>
    </source>
</evidence>
<evidence type="ECO:0000256" key="4">
    <source>
        <dbReference type="ARBA" id="ARBA00022618"/>
    </source>
</evidence>
<evidence type="ECO:0000256" key="9">
    <source>
        <dbReference type="RuleBase" id="RU000383"/>
    </source>
</evidence>
<evidence type="ECO:0000256" key="5">
    <source>
        <dbReference type="ARBA" id="ARBA00022776"/>
    </source>
</evidence>
<dbReference type="FunFam" id="1.10.472.10:FF:000001">
    <property type="entry name" value="G2/mitotic-specific cyclin"/>
    <property type="match status" value="1"/>
</dbReference>
<evidence type="ECO:0000256" key="8">
    <source>
        <dbReference type="ARBA" id="ARBA00032263"/>
    </source>
</evidence>
<dbReference type="InterPro" id="IPR004367">
    <property type="entry name" value="Cyclin_C-dom"/>
</dbReference>
<keyword evidence="5" id="KW-0498">Mitosis</keyword>
<accession>A0AAW1XZU3</accession>
<keyword evidence="6 9" id="KW-0195">Cyclin</keyword>
<proteinExistence type="inferred from homology"/>
<feature type="domain" description="Cyclin-like" evidence="10">
    <location>
        <begin position="330"/>
        <end position="412"/>
    </location>
</feature>
<dbReference type="InterPro" id="IPR046965">
    <property type="entry name" value="Cyclin_A/B-like"/>
</dbReference>
<evidence type="ECO:0000313" key="13">
    <source>
        <dbReference type="Proteomes" id="UP001457282"/>
    </source>
</evidence>
<evidence type="ECO:0000256" key="2">
    <source>
        <dbReference type="ARBA" id="ARBA00006955"/>
    </source>
</evidence>
<comment type="similarity">
    <text evidence="2">Belongs to the cyclin family. Cyclin AB subfamily.</text>
</comment>
<reference evidence="12 13" key="1">
    <citation type="journal article" date="2023" name="G3 (Bethesda)">
        <title>A chromosome-length genome assembly and annotation of blackberry (Rubus argutus, cv. 'Hillquist').</title>
        <authorList>
            <person name="Bruna T."/>
            <person name="Aryal R."/>
            <person name="Dudchenko O."/>
            <person name="Sargent D.J."/>
            <person name="Mead D."/>
            <person name="Buti M."/>
            <person name="Cavallini A."/>
            <person name="Hytonen T."/>
            <person name="Andres J."/>
            <person name="Pham M."/>
            <person name="Weisz D."/>
            <person name="Mascagni F."/>
            <person name="Usai G."/>
            <person name="Natali L."/>
            <person name="Bassil N."/>
            <person name="Fernandez G.E."/>
            <person name="Lomsadze A."/>
            <person name="Armour M."/>
            <person name="Olukolu B."/>
            <person name="Poorten T."/>
            <person name="Britton C."/>
            <person name="Davik J."/>
            <person name="Ashrafi H."/>
            <person name="Aiden E.L."/>
            <person name="Borodovsky M."/>
            <person name="Worthington M."/>
        </authorList>
    </citation>
    <scope>NUCLEOTIDE SEQUENCE [LARGE SCALE GENOMIC DNA]</scope>
    <source>
        <strain evidence="12">PI 553951</strain>
    </source>
</reference>
<dbReference type="Pfam" id="PF02984">
    <property type="entry name" value="Cyclin_C"/>
    <property type="match status" value="1"/>
</dbReference>
<gene>
    <name evidence="12" type="ORF">M0R45_007666</name>
</gene>
<dbReference type="CDD" id="cd20511">
    <property type="entry name" value="CYCLIN_AtCycB-like_rpt2"/>
    <property type="match status" value="1"/>
</dbReference>
<keyword evidence="13" id="KW-1185">Reference proteome</keyword>
<feature type="domain" description="Cyclin C-terminal" evidence="11">
    <location>
        <begin position="326"/>
        <end position="443"/>
    </location>
</feature>
<dbReference type="PANTHER" id="PTHR10177">
    <property type="entry name" value="CYCLINS"/>
    <property type="match status" value="1"/>
</dbReference>
<sequence length="457" mass="50211">MASRAVVDPQQARGMVVAGVGVKPLRKNAVADGKNRKALGEIGNLPTVRGIDVKPNRPITRNFRAQLLANAQAAAANENNKKQVCVNVNGGPAVLDELAAVRRAEVPKAVQKKVVNVKPKAKEVIEISPDTEEGLFEKAKQEKKKEGASKKKAAPTLTAVLTARSKAACGVTNKPKEVIVDIDAKDAGNDLAAVEYVEDMYKFYKLVENENRPHDYMDSQLEINENMRAILVDWLVVVHSKFELSPETLYLTTNIIDRFLSVKTVPRRELQLVGISAMLIASKYEEIWPPQVDDFVSLADNAYSNVQILVMEKMILGKLEWTLTVPTLYVFLVRFIKAAIPDEQMENLVYFLAELGVMHYGMLMYCPSMIAASAVYAAKCTLNKSPAWCDTLKLHTGFSESQLIDCSKVLVSLHAKAAKNKLQGVFKKYQSSERGAVALLTPAKALLTPAKASGRSS</sequence>
<dbReference type="GO" id="GO:0051301">
    <property type="term" value="P:cell division"/>
    <property type="evidence" value="ECO:0007669"/>
    <property type="project" value="UniProtKB-KW"/>
</dbReference>
<evidence type="ECO:0000256" key="7">
    <source>
        <dbReference type="ARBA" id="ARBA00023306"/>
    </source>
</evidence>
<dbReference type="GO" id="GO:0044772">
    <property type="term" value="P:mitotic cell cycle phase transition"/>
    <property type="evidence" value="ECO:0007669"/>
    <property type="project" value="InterPro"/>
</dbReference>
<dbReference type="SMART" id="SM00385">
    <property type="entry name" value="CYCLIN"/>
    <property type="match status" value="2"/>
</dbReference>
<organism evidence="12 13">
    <name type="scientific">Rubus argutus</name>
    <name type="common">Southern blackberry</name>
    <dbReference type="NCBI Taxonomy" id="59490"/>
    <lineage>
        <taxon>Eukaryota</taxon>
        <taxon>Viridiplantae</taxon>
        <taxon>Streptophyta</taxon>
        <taxon>Embryophyta</taxon>
        <taxon>Tracheophyta</taxon>
        <taxon>Spermatophyta</taxon>
        <taxon>Magnoliopsida</taxon>
        <taxon>eudicotyledons</taxon>
        <taxon>Gunneridae</taxon>
        <taxon>Pentapetalae</taxon>
        <taxon>rosids</taxon>
        <taxon>fabids</taxon>
        <taxon>Rosales</taxon>
        <taxon>Rosaceae</taxon>
        <taxon>Rosoideae</taxon>
        <taxon>Rosoideae incertae sedis</taxon>
        <taxon>Rubus</taxon>
    </lineage>
</organism>
<comment type="caution">
    <text evidence="12">The sequence shown here is derived from an EMBL/GenBank/DDBJ whole genome shotgun (WGS) entry which is preliminary data.</text>
</comment>
<dbReference type="InterPro" id="IPR036915">
    <property type="entry name" value="Cyclin-like_sf"/>
</dbReference>
<dbReference type="Pfam" id="PF00134">
    <property type="entry name" value="Cyclin_N"/>
    <property type="match status" value="1"/>
</dbReference>
<dbReference type="AlphaFoldDB" id="A0AAW1XZU3"/>
<evidence type="ECO:0000256" key="3">
    <source>
        <dbReference type="ARBA" id="ARBA00011177"/>
    </source>
</evidence>
<name>A0AAW1XZU3_RUBAR</name>
<dbReference type="InterPro" id="IPR013763">
    <property type="entry name" value="Cyclin-like_dom"/>
</dbReference>